<keyword evidence="4" id="KW-1185">Reference proteome</keyword>
<dbReference type="SUPFAM" id="SSF81606">
    <property type="entry name" value="PP2C-like"/>
    <property type="match status" value="1"/>
</dbReference>
<accession>A0A928VWJ1</accession>
<keyword evidence="1" id="KW-0175">Coiled coil</keyword>
<dbReference type="InterPro" id="IPR036457">
    <property type="entry name" value="PPM-type-like_dom_sf"/>
</dbReference>
<sequence>MSQLSSRTPVRVGILHSLTGTMAISEMPLKDAALMAISEIDRAGGVLGRSIEPIVEDGASEPTTFARKAVKLLERDKVASIFGCWTSACRKSLVPIFEQFNSLLWYPVQYEGLESSPNVFYTGACANQQVEPAIRWLLANQYRRFYLLGSDYVFPRTVNKIIKAQVNRGQGKLVRQEYVPLGNREFERIIRNIQATQPDVVVNTLNGDSNVAFYHQYYDAGIRADRIPIFTISVSEHELQSIDRQAIVGHYGAWGYFQSIDTPENKIFVRHFKARYGASRVTSDPIQAAYMQVYLWKQAVEKAGSFEIDAVRKAAIGLKFRAPEGIIQIEPNHHVRQTIRIGRILPTKQFKILYTCDRTIEPQPWLGVEKPDFTATDVIIDLLSEVPQSIQYSCELKEKSNELMTANIKLKETLSALQAVQSDRQKALEKLEKANQKITTLNHQLRSENSRLSAEVEVTRKLQQMLLPTEKELKEVEGLEIAGFMEPADEVGGDYYDVLQHNGRVKITIGDVTGHGLESGVLSLMIQTAVRTLLESKQTDPRQFLDILNRTIYGNIQRIDSYKSITLSILDYHDRQLCVSGQHEEAIVVREGGRIERIDTLDLGLPLGLNPDITEFINCHSIELNPGDAIVLYTDGITEAENSLGQFYGIERLCQTISSHWNFPASEIREAIVTDIRRHIGTHKVYDDIALLVLKQKSTH</sequence>
<evidence type="ECO:0000313" key="3">
    <source>
        <dbReference type="EMBL" id="MBE9039463.1"/>
    </source>
</evidence>
<organism evidence="3 4">
    <name type="scientific">Zarconia navalis LEGE 11467</name>
    <dbReference type="NCBI Taxonomy" id="1828826"/>
    <lineage>
        <taxon>Bacteria</taxon>
        <taxon>Bacillati</taxon>
        <taxon>Cyanobacteriota</taxon>
        <taxon>Cyanophyceae</taxon>
        <taxon>Oscillatoriophycideae</taxon>
        <taxon>Oscillatoriales</taxon>
        <taxon>Oscillatoriales incertae sedis</taxon>
        <taxon>Zarconia</taxon>
        <taxon>Zarconia navalis</taxon>
    </lineage>
</organism>
<dbReference type="Pfam" id="PF07228">
    <property type="entry name" value="SpoIIE"/>
    <property type="match status" value="1"/>
</dbReference>
<dbReference type="Pfam" id="PF13433">
    <property type="entry name" value="Peripla_BP_5"/>
    <property type="match status" value="1"/>
</dbReference>
<proteinExistence type="predicted"/>
<dbReference type="RefSeq" id="WP_264319725.1">
    <property type="nucleotide sequence ID" value="NZ_JADEXN010000011.1"/>
</dbReference>
<name>A0A928VWJ1_9CYAN</name>
<dbReference type="AlphaFoldDB" id="A0A928VWJ1"/>
<comment type="caution">
    <text evidence="3">The sequence shown here is derived from an EMBL/GenBank/DDBJ whole genome shotgun (WGS) entry which is preliminary data.</text>
</comment>
<dbReference type="NCBIfam" id="TIGR03407">
    <property type="entry name" value="urea_ABC_UrtA"/>
    <property type="match status" value="1"/>
</dbReference>
<dbReference type="PANTHER" id="PTHR47628">
    <property type="match status" value="1"/>
</dbReference>
<dbReference type="SMART" id="SM00331">
    <property type="entry name" value="PP2C_SIG"/>
    <property type="match status" value="1"/>
</dbReference>
<feature type="coiled-coil region" evidence="1">
    <location>
        <begin position="417"/>
        <end position="451"/>
    </location>
</feature>
<dbReference type="Proteomes" id="UP000621799">
    <property type="component" value="Unassembled WGS sequence"/>
</dbReference>
<evidence type="ECO:0000259" key="2">
    <source>
        <dbReference type="SMART" id="SM00331"/>
    </source>
</evidence>
<reference evidence="3" key="1">
    <citation type="submission" date="2020-10" db="EMBL/GenBank/DDBJ databases">
        <authorList>
            <person name="Castelo-Branco R."/>
            <person name="Eusebio N."/>
            <person name="Adriana R."/>
            <person name="Vieira A."/>
            <person name="Brugerolle De Fraissinette N."/>
            <person name="Rezende De Castro R."/>
            <person name="Schneider M.P."/>
            <person name="Vasconcelos V."/>
            <person name="Leao P.N."/>
        </authorList>
    </citation>
    <scope>NUCLEOTIDE SEQUENCE</scope>
    <source>
        <strain evidence="3">LEGE 11467</strain>
    </source>
</reference>
<evidence type="ECO:0000256" key="1">
    <source>
        <dbReference type="SAM" id="Coils"/>
    </source>
</evidence>
<dbReference type="CDD" id="cd06355">
    <property type="entry name" value="PBP1_FmdD-like"/>
    <property type="match status" value="1"/>
</dbReference>
<dbReference type="InterPro" id="IPR017777">
    <property type="entry name" value="ABC_urea-bd_UrtA"/>
</dbReference>
<dbReference type="InterPro" id="IPR001932">
    <property type="entry name" value="PPM-type_phosphatase-like_dom"/>
</dbReference>
<gene>
    <name evidence="3" type="primary">urtA</name>
    <name evidence="3" type="ORF">IQ235_01470</name>
</gene>
<dbReference type="EMBL" id="JADEXN010000011">
    <property type="protein sequence ID" value="MBE9039463.1"/>
    <property type="molecule type" value="Genomic_DNA"/>
</dbReference>
<protein>
    <submittedName>
        <fullName evidence="3">Urea ABC transporter substrate-binding protein</fullName>
    </submittedName>
</protein>
<evidence type="ECO:0000313" key="4">
    <source>
        <dbReference type="Proteomes" id="UP000621799"/>
    </source>
</evidence>
<dbReference type="SUPFAM" id="SSF53822">
    <property type="entry name" value="Periplasmic binding protein-like I"/>
    <property type="match status" value="1"/>
</dbReference>
<dbReference type="Gene3D" id="3.40.50.2300">
    <property type="match status" value="2"/>
</dbReference>
<feature type="domain" description="PPM-type phosphatase" evidence="2">
    <location>
        <begin position="476"/>
        <end position="696"/>
    </location>
</feature>
<dbReference type="InterPro" id="IPR028082">
    <property type="entry name" value="Peripla_BP_I"/>
</dbReference>
<dbReference type="PANTHER" id="PTHR47628:SF1">
    <property type="entry name" value="ALIPHATIC AMIDASE EXPRESSION-REGULATING PROTEIN"/>
    <property type="match status" value="1"/>
</dbReference>
<dbReference type="Gene3D" id="3.60.40.10">
    <property type="entry name" value="PPM-type phosphatase domain"/>
    <property type="match status" value="1"/>
</dbReference>